<reference evidence="1" key="1">
    <citation type="submission" date="2021-08" db="EMBL/GenBank/DDBJ databases">
        <title>The first chromosome-level gecko genome reveals the dynamic sex chromosomes of Neotropical dwarf geckos (Sphaerodactylidae: Sphaerodactylus).</title>
        <authorList>
            <person name="Pinto B.J."/>
            <person name="Keating S.E."/>
            <person name="Gamble T."/>
        </authorList>
    </citation>
    <scope>NUCLEOTIDE SEQUENCE</scope>
    <source>
        <strain evidence="1">TG3544</strain>
    </source>
</reference>
<proteinExistence type="predicted"/>
<protein>
    <submittedName>
        <fullName evidence="1">Uncharacterized protein</fullName>
    </submittedName>
</protein>
<evidence type="ECO:0000313" key="2">
    <source>
        <dbReference type="Proteomes" id="UP000827872"/>
    </source>
</evidence>
<name>A0ACB8G3W3_9SAUR</name>
<sequence length="119" mass="13046">MRVQGSSEKEVELKARLELSKWSLLSHLVPYSARKGSCIELVKALRIGSRYEYSAVSLELLSLQKNKPKHPSAILSTVISSCNGQSSGDCFDASPFSIDAVFRCHSDFFCFGDGIADTP</sequence>
<gene>
    <name evidence="1" type="ORF">K3G42_027893</name>
</gene>
<dbReference type="Proteomes" id="UP000827872">
    <property type="component" value="Linkage Group LG02"/>
</dbReference>
<keyword evidence="2" id="KW-1185">Reference proteome</keyword>
<organism evidence="1 2">
    <name type="scientific">Sphaerodactylus townsendi</name>
    <dbReference type="NCBI Taxonomy" id="933632"/>
    <lineage>
        <taxon>Eukaryota</taxon>
        <taxon>Metazoa</taxon>
        <taxon>Chordata</taxon>
        <taxon>Craniata</taxon>
        <taxon>Vertebrata</taxon>
        <taxon>Euteleostomi</taxon>
        <taxon>Lepidosauria</taxon>
        <taxon>Squamata</taxon>
        <taxon>Bifurcata</taxon>
        <taxon>Gekkota</taxon>
        <taxon>Sphaerodactylidae</taxon>
        <taxon>Sphaerodactylus</taxon>
    </lineage>
</organism>
<evidence type="ECO:0000313" key="1">
    <source>
        <dbReference type="EMBL" id="KAH8014252.1"/>
    </source>
</evidence>
<comment type="caution">
    <text evidence="1">The sequence shown here is derived from an EMBL/GenBank/DDBJ whole genome shotgun (WGS) entry which is preliminary data.</text>
</comment>
<dbReference type="EMBL" id="CM037615">
    <property type="protein sequence ID" value="KAH8014252.1"/>
    <property type="molecule type" value="Genomic_DNA"/>
</dbReference>
<accession>A0ACB8G3W3</accession>